<name>A0A4Y9ZE32_9AGAM</name>
<proteinExistence type="predicted"/>
<evidence type="ECO:0000256" key="1">
    <source>
        <dbReference type="SAM" id="Phobius"/>
    </source>
</evidence>
<organism evidence="2 3">
    <name type="scientific">Hericium alpestre</name>
    <dbReference type="NCBI Taxonomy" id="135208"/>
    <lineage>
        <taxon>Eukaryota</taxon>
        <taxon>Fungi</taxon>
        <taxon>Dikarya</taxon>
        <taxon>Basidiomycota</taxon>
        <taxon>Agaricomycotina</taxon>
        <taxon>Agaricomycetes</taxon>
        <taxon>Russulales</taxon>
        <taxon>Hericiaceae</taxon>
        <taxon>Hericium</taxon>
    </lineage>
</organism>
<evidence type="ECO:0000313" key="3">
    <source>
        <dbReference type="Proteomes" id="UP000298061"/>
    </source>
</evidence>
<accession>A0A4Y9ZE32</accession>
<dbReference type="OrthoDB" id="3233375at2759"/>
<reference evidence="2 3" key="1">
    <citation type="submission" date="2019-02" db="EMBL/GenBank/DDBJ databases">
        <title>Genome sequencing of the rare red list fungi Hericium alpestre (H. flagellum).</title>
        <authorList>
            <person name="Buettner E."/>
            <person name="Kellner H."/>
        </authorList>
    </citation>
    <scope>NUCLEOTIDE SEQUENCE [LARGE SCALE GENOMIC DNA]</scope>
    <source>
        <strain evidence="2 3">DSM 108284</strain>
    </source>
</reference>
<sequence length="170" mass="18771">MPIVQPSSDEADEAHGHKGVIVKFGGFATPSHAAVDMNGASTNEDTPVRTQPMVIHHHNMHMHGFNPRAPFWARVHRSLMLLGPWEGRAVAFVLGCGIGVLLRMVWVLTVLTYRTIRGTSREEPEVIYHQIVFEDAEDISVAPPQYTDEKVALAAAEDNNKSAEGEQPRV</sequence>
<dbReference type="AlphaFoldDB" id="A0A4Y9ZE32"/>
<keyword evidence="1" id="KW-0812">Transmembrane</keyword>
<keyword evidence="1" id="KW-1133">Transmembrane helix</keyword>
<protein>
    <recommendedName>
        <fullName evidence="4">Copper transporter</fullName>
    </recommendedName>
</protein>
<gene>
    <name evidence="2" type="ORF">EWM64_g10977</name>
</gene>
<dbReference type="Proteomes" id="UP000298061">
    <property type="component" value="Unassembled WGS sequence"/>
</dbReference>
<keyword evidence="1" id="KW-0472">Membrane</keyword>
<dbReference type="EMBL" id="SFCI01003435">
    <property type="protein sequence ID" value="TFY73035.1"/>
    <property type="molecule type" value="Genomic_DNA"/>
</dbReference>
<comment type="caution">
    <text evidence="2">The sequence shown here is derived from an EMBL/GenBank/DDBJ whole genome shotgun (WGS) entry which is preliminary data.</text>
</comment>
<feature type="transmembrane region" description="Helical" evidence="1">
    <location>
        <begin position="89"/>
        <end position="111"/>
    </location>
</feature>
<evidence type="ECO:0000313" key="2">
    <source>
        <dbReference type="EMBL" id="TFY73035.1"/>
    </source>
</evidence>
<keyword evidence="3" id="KW-1185">Reference proteome</keyword>
<evidence type="ECO:0008006" key="4">
    <source>
        <dbReference type="Google" id="ProtNLM"/>
    </source>
</evidence>